<organism evidence="2 3">
    <name type="scientific">Senna tora</name>
    <dbReference type="NCBI Taxonomy" id="362788"/>
    <lineage>
        <taxon>Eukaryota</taxon>
        <taxon>Viridiplantae</taxon>
        <taxon>Streptophyta</taxon>
        <taxon>Embryophyta</taxon>
        <taxon>Tracheophyta</taxon>
        <taxon>Spermatophyta</taxon>
        <taxon>Magnoliopsida</taxon>
        <taxon>eudicotyledons</taxon>
        <taxon>Gunneridae</taxon>
        <taxon>Pentapetalae</taxon>
        <taxon>rosids</taxon>
        <taxon>fabids</taxon>
        <taxon>Fabales</taxon>
        <taxon>Fabaceae</taxon>
        <taxon>Caesalpinioideae</taxon>
        <taxon>Cassia clade</taxon>
        <taxon>Senna</taxon>
    </lineage>
</organism>
<name>A0A834XB49_9FABA</name>
<protein>
    <submittedName>
        <fullName evidence="2">Alpha-L-fucosidase 1</fullName>
    </submittedName>
</protein>
<proteinExistence type="predicted"/>
<dbReference type="EMBL" id="JAAIUW010000002">
    <property type="protein sequence ID" value="KAF7842228.1"/>
    <property type="molecule type" value="Genomic_DNA"/>
</dbReference>
<evidence type="ECO:0000313" key="2">
    <source>
        <dbReference type="EMBL" id="KAF7842228.1"/>
    </source>
</evidence>
<gene>
    <name evidence="2" type="ORF">G2W53_004526</name>
</gene>
<evidence type="ECO:0000256" key="1">
    <source>
        <dbReference type="SAM" id="Phobius"/>
    </source>
</evidence>
<accession>A0A834XB49</accession>
<reference evidence="2" key="1">
    <citation type="submission" date="2020-09" db="EMBL/GenBank/DDBJ databases">
        <title>Genome-Enabled Discovery of Anthraquinone Biosynthesis in Senna tora.</title>
        <authorList>
            <person name="Kang S.-H."/>
            <person name="Pandey R.P."/>
            <person name="Lee C.-M."/>
            <person name="Sim J.-S."/>
            <person name="Jeong J.-T."/>
            <person name="Choi B.-S."/>
            <person name="Jung M."/>
            <person name="Ginzburg D."/>
            <person name="Zhao K."/>
            <person name="Won S.Y."/>
            <person name="Oh T.-J."/>
            <person name="Yu Y."/>
            <person name="Kim N.-H."/>
            <person name="Lee O.R."/>
            <person name="Lee T.-H."/>
            <person name="Bashyal P."/>
            <person name="Kim T.-S."/>
            <person name="Lee W.-H."/>
            <person name="Kawkins C."/>
            <person name="Kim C.-K."/>
            <person name="Kim J.S."/>
            <person name="Ahn B.O."/>
            <person name="Rhee S.Y."/>
            <person name="Sohng J.K."/>
        </authorList>
    </citation>
    <scope>NUCLEOTIDE SEQUENCE</scope>
    <source>
        <tissue evidence="2">Leaf</tissue>
    </source>
</reference>
<keyword evidence="3" id="KW-1185">Reference proteome</keyword>
<dbReference type="AlphaFoldDB" id="A0A834XB49"/>
<keyword evidence="1" id="KW-0812">Transmembrane</keyword>
<keyword evidence="1" id="KW-0472">Membrane</keyword>
<dbReference type="Proteomes" id="UP000634136">
    <property type="component" value="Unassembled WGS sequence"/>
</dbReference>
<keyword evidence="1" id="KW-1133">Transmembrane helix</keyword>
<sequence length="176" mass="19939">MAKQKGRGRWMSIGRAWIQASSSTHSTHPQCFPTPMATRRHGHVPALRNEYLHRHKMGPNSRLPLLSFPALHLLYVFLTCHHHSFVIVIIIVVQIHHRCRRDPSSSPSRSIIVTVKIRHHCHRDPSSSPSRSIIVVIKIRHCRCRDPSPLSLRSVTTAVDVVEHGRSGPEAQTSYG</sequence>
<evidence type="ECO:0000313" key="3">
    <source>
        <dbReference type="Proteomes" id="UP000634136"/>
    </source>
</evidence>
<feature type="transmembrane region" description="Helical" evidence="1">
    <location>
        <begin position="73"/>
        <end position="93"/>
    </location>
</feature>
<comment type="caution">
    <text evidence="2">The sequence shown here is derived from an EMBL/GenBank/DDBJ whole genome shotgun (WGS) entry which is preliminary data.</text>
</comment>